<dbReference type="PANTHER" id="PTHR33116">
    <property type="entry name" value="REVERSE TRANSCRIPTASE ZINC-BINDING DOMAIN-CONTAINING PROTEIN-RELATED-RELATED"/>
    <property type="match status" value="1"/>
</dbReference>
<comment type="caution">
    <text evidence="1">The sequence shown here is derived from an EMBL/GenBank/DDBJ whole genome shotgun (WGS) entry which is preliminary data.</text>
</comment>
<reference evidence="1" key="1">
    <citation type="journal article" date="2023" name="Plant Biotechnol. J.">
        <title>Chromosome-level wild Hevea brasiliensis genome provides new tools for genomic-assisted breeding and valuable loci to elevate rubber yield.</title>
        <authorList>
            <person name="Cheng H."/>
            <person name="Song X."/>
            <person name="Hu Y."/>
            <person name="Wu T."/>
            <person name="Yang Q."/>
            <person name="An Z."/>
            <person name="Feng S."/>
            <person name="Deng Z."/>
            <person name="Wu W."/>
            <person name="Zeng X."/>
            <person name="Tu M."/>
            <person name="Wang X."/>
            <person name="Huang H."/>
        </authorList>
    </citation>
    <scope>NUCLEOTIDE SEQUENCE</scope>
    <source>
        <strain evidence="1">MT/VB/25A 57/8</strain>
    </source>
</reference>
<accession>A0ABQ9MPG5</accession>
<protein>
    <recommendedName>
        <fullName evidence="3">Reverse transcriptase domain-containing protein</fullName>
    </recommendedName>
</protein>
<gene>
    <name evidence="1" type="ORF">P3X46_006205</name>
</gene>
<evidence type="ECO:0008006" key="3">
    <source>
        <dbReference type="Google" id="ProtNLM"/>
    </source>
</evidence>
<proteinExistence type="predicted"/>
<organism evidence="1 2">
    <name type="scientific">Hevea brasiliensis</name>
    <name type="common">Para rubber tree</name>
    <name type="synonym">Siphonia brasiliensis</name>
    <dbReference type="NCBI Taxonomy" id="3981"/>
    <lineage>
        <taxon>Eukaryota</taxon>
        <taxon>Viridiplantae</taxon>
        <taxon>Streptophyta</taxon>
        <taxon>Embryophyta</taxon>
        <taxon>Tracheophyta</taxon>
        <taxon>Spermatophyta</taxon>
        <taxon>Magnoliopsida</taxon>
        <taxon>eudicotyledons</taxon>
        <taxon>Gunneridae</taxon>
        <taxon>Pentapetalae</taxon>
        <taxon>rosids</taxon>
        <taxon>fabids</taxon>
        <taxon>Malpighiales</taxon>
        <taxon>Euphorbiaceae</taxon>
        <taxon>Crotonoideae</taxon>
        <taxon>Micrandreae</taxon>
        <taxon>Hevea</taxon>
    </lineage>
</organism>
<evidence type="ECO:0000313" key="1">
    <source>
        <dbReference type="EMBL" id="KAJ9182182.1"/>
    </source>
</evidence>
<dbReference type="EMBL" id="JARPOI010000004">
    <property type="protein sequence ID" value="KAJ9182182.1"/>
    <property type="molecule type" value="Genomic_DNA"/>
</dbReference>
<dbReference type="Proteomes" id="UP001174677">
    <property type="component" value="Chromosome 4"/>
</dbReference>
<sequence length="148" mass="16966">MQAPSVSHLFFADDSLLFFRAKERECLKIEEILTVYERASSPAVNFQKSGLFFSANISERDRDLFSGVLEVFNPLNHGRYLGLPPLIGSNKRQNFAYVRDRLWKRIHGWQERLLSQAGKEILIKSVAQAIPAYCMSVFLLPISLCEEL</sequence>
<keyword evidence="2" id="KW-1185">Reference proteome</keyword>
<evidence type="ECO:0000313" key="2">
    <source>
        <dbReference type="Proteomes" id="UP001174677"/>
    </source>
</evidence>
<dbReference type="PANTHER" id="PTHR33116:SF86">
    <property type="entry name" value="REVERSE TRANSCRIPTASE DOMAIN-CONTAINING PROTEIN"/>
    <property type="match status" value="1"/>
</dbReference>
<name>A0ABQ9MPG5_HEVBR</name>